<name>A0AAV7EK16_ARIFI</name>
<keyword evidence="5" id="KW-0274">FAD</keyword>
<proteinExistence type="inferred from homology"/>
<evidence type="ECO:0000256" key="3">
    <source>
        <dbReference type="ARBA" id="ARBA00022630"/>
    </source>
</evidence>
<evidence type="ECO:0000256" key="5">
    <source>
        <dbReference type="ARBA" id="ARBA00022827"/>
    </source>
</evidence>
<gene>
    <name evidence="9" type="ORF">H6P81_009078</name>
</gene>
<dbReference type="Gene3D" id="3.30.465.10">
    <property type="match status" value="2"/>
</dbReference>
<dbReference type="PROSITE" id="PS51387">
    <property type="entry name" value="FAD_PCMH"/>
    <property type="match status" value="1"/>
</dbReference>
<evidence type="ECO:0000313" key="9">
    <source>
        <dbReference type="EMBL" id="KAG9449113.1"/>
    </source>
</evidence>
<accession>A0AAV7EK16</accession>
<comment type="similarity">
    <text evidence="2">Belongs to the oxygen-dependent FAD-linked oxidoreductase family.</text>
</comment>
<dbReference type="InterPro" id="IPR016167">
    <property type="entry name" value="FAD-bd_PCMH_sub1"/>
</dbReference>
<feature type="signal peptide" evidence="7">
    <location>
        <begin position="1"/>
        <end position="25"/>
    </location>
</feature>
<comment type="caution">
    <text evidence="9">The sequence shown here is derived from an EMBL/GenBank/DDBJ whole genome shotgun (WGS) entry which is preliminary data.</text>
</comment>
<evidence type="ECO:0000259" key="8">
    <source>
        <dbReference type="PROSITE" id="PS51387"/>
    </source>
</evidence>
<keyword evidence="4 7" id="KW-0732">Signal</keyword>
<dbReference type="Pfam" id="PF01565">
    <property type="entry name" value="FAD_binding_4"/>
    <property type="match status" value="1"/>
</dbReference>
<dbReference type="EMBL" id="JAINDJ010000004">
    <property type="protein sequence ID" value="KAG9449113.1"/>
    <property type="molecule type" value="Genomic_DNA"/>
</dbReference>
<dbReference type="InterPro" id="IPR036318">
    <property type="entry name" value="FAD-bd_PCMH-like_sf"/>
</dbReference>
<evidence type="ECO:0000256" key="7">
    <source>
        <dbReference type="SAM" id="SignalP"/>
    </source>
</evidence>
<feature type="domain" description="FAD-binding PCMH-type" evidence="8">
    <location>
        <begin position="66"/>
        <end position="240"/>
    </location>
</feature>
<dbReference type="PANTHER" id="PTHR32448">
    <property type="entry name" value="OS08G0158400 PROTEIN"/>
    <property type="match status" value="1"/>
</dbReference>
<dbReference type="InterPro" id="IPR012951">
    <property type="entry name" value="BBE"/>
</dbReference>
<reference evidence="9 10" key="1">
    <citation type="submission" date="2021-07" db="EMBL/GenBank/DDBJ databases">
        <title>The Aristolochia fimbriata genome: insights into angiosperm evolution, floral development and chemical biosynthesis.</title>
        <authorList>
            <person name="Jiao Y."/>
        </authorList>
    </citation>
    <scope>NUCLEOTIDE SEQUENCE [LARGE SCALE GENOMIC DNA]</scope>
    <source>
        <strain evidence="9">IBCAS-2021</strain>
        <tissue evidence="9">Leaf</tissue>
    </source>
</reference>
<evidence type="ECO:0000256" key="1">
    <source>
        <dbReference type="ARBA" id="ARBA00001974"/>
    </source>
</evidence>
<dbReference type="Gene3D" id="3.40.462.20">
    <property type="match status" value="1"/>
</dbReference>
<dbReference type="InterPro" id="IPR006094">
    <property type="entry name" value="Oxid_FAD_bind_N"/>
</dbReference>
<protein>
    <recommendedName>
        <fullName evidence="8">FAD-binding PCMH-type domain-containing protein</fullName>
    </recommendedName>
</protein>
<evidence type="ECO:0000313" key="10">
    <source>
        <dbReference type="Proteomes" id="UP000825729"/>
    </source>
</evidence>
<dbReference type="InterPro" id="IPR016166">
    <property type="entry name" value="FAD-bd_PCMH"/>
</dbReference>
<keyword evidence="6" id="KW-0325">Glycoprotein</keyword>
<evidence type="ECO:0000256" key="2">
    <source>
        <dbReference type="ARBA" id="ARBA00005466"/>
    </source>
</evidence>
<dbReference type="AlphaFoldDB" id="A0AAV7EK16"/>
<dbReference type="Pfam" id="PF08031">
    <property type="entry name" value="BBE"/>
    <property type="match status" value="1"/>
</dbReference>
<keyword evidence="10" id="KW-1185">Reference proteome</keyword>
<dbReference type="GO" id="GO:0071949">
    <property type="term" value="F:FAD binding"/>
    <property type="evidence" value="ECO:0007669"/>
    <property type="project" value="InterPro"/>
</dbReference>
<dbReference type="InterPro" id="IPR016169">
    <property type="entry name" value="FAD-bd_PCMH_sub2"/>
</dbReference>
<evidence type="ECO:0000256" key="6">
    <source>
        <dbReference type="ARBA" id="ARBA00023180"/>
    </source>
</evidence>
<evidence type="ECO:0000256" key="4">
    <source>
        <dbReference type="ARBA" id="ARBA00022729"/>
    </source>
</evidence>
<keyword evidence="3" id="KW-0285">Flavoprotein</keyword>
<feature type="chain" id="PRO_5043496354" description="FAD-binding PCMH-type domain-containing protein" evidence="7">
    <location>
        <begin position="26"/>
        <end position="459"/>
    </location>
</feature>
<organism evidence="9 10">
    <name type="scientific">Aristolochia fimbriata</name>
    <name type="common">White veined hardy Dutchman's pipe vine</name>
    <dbReference type="NCBI Taxonomy" id="158543"/>
    <lineage>
        <taxon>Eukaryota</taxon>
        <taxon>Viridiplantae</taxon>
        <taxon>Streptophyta</taxon>
        <taxon>Embryophyta</taxon>
        <taxon>Tracheophyta</taxon>
        <taxon>Spermatophyta</taxon>
        <taxon>Magnoliopsida</taxon>
        <taxon>Magnoliidae</taxon>
        <taxon>Piperales</taxon>
        <taxon>Aristolochiaceae</taxon>
        <taxon>Aristolochia</taxon>
    </lineage>
</organism>
<comment type="cofactor">
    <cofactor evidence="1">
        <name>FAD</name>
        <dbReference type="ChEBI" id="CHEBI:57692"/>
    </cofactor>
</comment>
<dbReference type="GO" id="GO:0016491">
    <property type="term" value="F:oxidoreductase activity"/>
    <property type="evidence" value="ECO:0007669"/>
    <property type="project" value="InterPro"/>
</dbReference>
<sequence>MEARINIIGAIVLFLSAFLVSSATGEDLAFCLSSSGVKNFTTYYTTGDYLRLLNISIMNLRYAKPFVNKPVAVVLPGNKEQVAAAIRCSTSASWTIRLRSGGHSYEGLSSRDDGPFVLIDLMNMNRVSVDLDAETAWAEGGATLGEIYYAIATSSKRYGFSGGMCATVSRSGSPSDMAKLLHKWQTTANNVLEDDYFLQLAALPGSSSNQSAELISVFFSGLYLGPKASALAITDRVFPELNLTAQECAETTWAEGLIIIRGDNAVRTVEDLKNRFSYQKMFTKTKFDYVETPIPLSALESALKMLTRQPRASVLFDVHGGAMYRIPSDATPFPHRAGTLYGIEYFVDWPQEEDADYGVRYMKGLRRLYEFMTPFVSKNPRRSYVNSVDLDLGAIDWTDEKQLCRFDAVEVARAWGEKYFLGNYDRLVRAKTLIDPNNVFRHPQSIPPFPTKTLTRTGH</sequence>
<dbReference type="Gene3D" id="3.30.43.10">
    <property type="entry name" value="Uridine Diphospho-n-acetylenolpyruvylglucosamine Reductase, domain 2"/>
    <property type="match status" value="1"/>
</dbReference>
<dbReference type="SUPFAM" id="SSF56176">
    <property type="entry name" value="FAD-binding/transporter-associated domain-like"/>
    <property type="match status" value="1"/>
</dbReference>
<dbReference type="Proteomes" id="UP000825729">
    <property type="component" value="Unassembled WGS sequence"/>
</dbReference>